<proteinExistence type="predicted"/>
<evidence type="ECO:0000256" key="1">
    <source>
        <dbReference type="SAM" id="MobiDB-lite"/>
    </source>
</evidence>
<accession>A0A0M3HXM4</accession>
<protein>
    <submittedName>
        <fullName evidence="3">Uncharacterized protein</fullName>
    </submittedName>
</protein>
<evidence type="ECO:0000313" key="3">
    <source>
        <dbReference type="WBParaSite" id="ALUE_0000810601-mRNA-1"/>
    </source>
</evidence>
<reference evidence="3" key="1">
    <citation type="submission" date="2017-02" db="UniProtKB">
        <authorList>
            <consortium name="WormBaseParasite"/>
        </authorList>
    </citation>
    <scope>IDENTIFICATION</scope>
</reference>
<feature type="region of interest" description="Disordered" evidence="1">
    <location>
        <begin position="25"/>
        <end position="47"/>
    </location>
</feature>
<evidence type="ECO:0000313" key="2">
    <source>
        <dbReference type="Proteomes" id="UP000036681"/>
    </source>
</evidence>
<name>A0A0M3HXM4_ASCLU</name>
<dbReference type="Proteomes" id="UP000036681">
    <property type="component" value="Unplaced"/>
</dbReference>
<organism evidence="2 3">
    <name type="scientific">Ascaris lumbricoides</name>
    <name type="common">Giant roundworm</name>
    <dbReference type="NCBI Taxonomy" id="6252"/>
    <lineage>
        <taxon>Eukaryota</taxon>
        <taxon>Metazoa</taxon>
        <taxon>Ecdysozoa</taxon>
        <taxon>Nematoda</taxon>
        <taxon>Chromadorea</taxon>
        <taxon>Rhabditida</taxon>
        <taxon>Spirurina</taxon>
        <taxon>Ascaridomorpha</taxon>
        <taxon>Ascaridoidea</taxon>
        <taxon>Ascarididae</taxon>
        <taxon>Ascaris</taxon>
    </lineage>
</organism>
<keyword evidence="2" id="KW-1185">Reference proteome</keyword>
<dbReference type="AlphaFoldDB" id="A0A0M3HXM4"/>
<dbReference type="WBParaSite" id="ALUE_0000810601-mRNA-1">
    <property type="protein sequence ID" value="ALUE_0000810601-mRNA-1"/>
    <property type="gene ID" value="ALUE_0000810601"/>
</dbReference>
<sequence>MAPALFSINPYLGFAIAANHPLLSKDKFQHNPPPRIGDDGSATPQPELRQVGLDDAFGGTWGRGGIRAGRECRFYVGWVLAVRLQAGGYGP</sequence>